<protein>
    <submittedName>
        <fullName evidence="2">Uncharacterized protein</fullName>
    </submittedName>
</protein>
<dbReference type="Proteomes" id="UP001286456">
    <property type="component" value="Unassembled WGS sequence"/>
</dbReference>
<reference evidence="2" key="2">
    <citation type="submission" date="2023-06" db="EMBL/GenBank/DDBJ databases">
        <authorList>
            <consortium name="Lawrence Berkeley National Laboratory"/>
            <person name="Haridas S."/>
            <person name="Hensen N."/>
            <person name="Bonometti L."/>
            <person name="Westerberg I."/>
            <person name="Brannstrom I.O."/>
            <person name="Guillou S."/>
            <person name="Cros-Aarteil S."/>
            <person name="Calhoun S."/>
            <person name="Kuo A."/>
            <person name="Mondo S."/>
            <person name="Pangilinan J."/>
            <person name="Riley R."/>
            <person name="Labutti K."/>
            <person name="Andreopoulos B."/>
            <person name="Lipzen A."/>
            <person name="Chen C."/>
            <person name="Yanf M."/>
            <person name="Daum C."/>
            <person name="Ng V."/>
            <person name="Clum A."/>
            <person name="Steindorff A."/>
            <person name="Ohm R."/>
            <person name="Martin F."/>
            <person name="Silar P."/>
            <person name="Natvig D."/>
            <person name="Lalanne C."/>
            <person name="Gautier V."/>
            <person name="Ament-Velasquez S.L."/>
            <person name="Kruys A."/>
            <person name="Hutchinson M.I."/>
            <person name="Powell A.J."/>
            <person name="Barry K."/>
            <person name="Miller A.N."/>
            <person name="Grigoriev I.V."/>
            <person name="Debuchy R."/>
            <person name="Gladieux P."/>
            <person name="Thoren M.H."/>
            <person name="Johannesson H."/>
        </authorList>
    </citation>
    <scope>NUCLEOTIDE SEQUENCE</scope>
    <source>
        <strain evidence="2">SMH4131-1</strain>
    </source>
</reference>
<dbReference type="AlphaFoldDB" id="A0AAE0IDZ0"/>
<evidence type="ECO:0000313" key="2">
    <source>
        <dbReference type="EMBL" id="KAK3323183.1"/>
    </source>
</evidence>
<keyword evidence="1" id="KW-0732">Signal</keyword>
<name>A0AAE0IDZ0_9PEZI</name>
<sequence>MRTVSLTQVAGGLLLLATSRAQAATLQPRDTKISFSTEVFGTAGEPAIYTPPPSGRCPPFNRGAFAIDAYQLYPENMDWDSKLCQVYIGILFNASFGIYDPYADALSVIEFPGYTRNSAFHVGGVAVDPYSGHASVILGQGNAFNTAGAQIGGDNFFKKFDPRTRKFLWSLNATAVSQGRYGGFNDVTHDVHGNSFFVGTFPSSILKVGPTGAAIEEWYLPATIDHTIRGYSGIALVGNTIVVLDSGTGQLFRFDATAAKGTPIPVPHTPNTPIPGGDSIRLPPKFGGRIMLVADHVRGVAVLRSKDASWTEAEYLGLIPNPPGLPAGVLIVSTTQIGDKLYIVNDWFADPWVPGTVAGNKTTFPMIEITNQVNALLCNRPKKKRSAELAWSG</sequence>
<proteinExistence type="predicted"/>
<gene>
    <name evidence="2" type="ORF">B0T19DRAFT_476332</name>
</gene>
<comment type="caution">
    <text evidence="2">The sequence shown here is derived from an EMBL/GenBank/DDBJ whole genome shotgun (WGS) entry which is preliminary data.</text>
</comment>
<dbReference type="EMBL" id="JAUEPO010000004">
    <property type="protein sequence ID" value="KAK3323183.1"/>
    <property type="molecule type" value="Genomic_DNA"/>
</dbReference>
<dbReference type="CDD" id="cd12811">
    <property type="entry name" value="MALA"/>
    <property type="match status" value="1"/>
</dbReference>
<feature type="signal peptide" evidence="1">
    <location>
        <begin position="1"/>
        <end position="23"/>
    </location>
</feature>
<evidence type="ECO:0000313" key="3">
    <source>
        <dbReference type="Proteomes" id="UP001286456"/>
    </source>
</evidence>
<keyword evidence="3" id="KW-1185">Reference proteome</keyword>
<evidence type="ECO:0000256" key="1">
    <source>
        <dbReference type="SAM" id="SignalP"/>
    </source>
</evidence>
<dbReference type="SUPFAM" id="SSF63829">
    <property type="entry name" value="Calcium-dependent phosphotriesterase"/>
    <property type="match status" value="1"/>
</dbReference>
<accession>A0AAE0IDZ0</accession>
<feature type="chain" id="PRO_5042236425" evidence="1">
    <location>
        <begin position="24"/>
        <end position="393"/>
    </location>
</feature>
<organism evidence="2 3">
    <name type="scientific">Cercophora scortea</name>
    <dbReference type="NCBI Taxonomy" id="314031"/>
    <lineage>
        <taxon>Eukaryota</taxon>
        <taxon>Fungi</taxon>
        <taxon>Dikarya</taxon>
        <taxon>Ascomycota</taxon>
        <taxon>Pezizomycotina</taxon>
        <taxon>Sordariomycetes</taxon>
        <taxon>Sordariomycetidae</taxon>
        <taxon>Sordariales</taxon>
        <taxon>Lasiosphaeriaceae</taxon>
        <taxon>Cercophora</taxon>
    </lineage>
</organism>
<dbReference type="InterPro" id="IPR054550">
    <property type="entry name" value="Mala_s_1-like"/>
</dbReference>
<reference evidence="2" key="1">
    <citation type="journal article" date="2023" name="Mol. Phylogenet. Evol.">
        <title>Genome-scale phylogeny and comparative genomics of the fungal order Sordariales.</title>
        <authorList>
            <person name="Hensen N."/>
            <person name="Bonometti L."/>
            <person name="Westerberg I."/>
            <person name="Brannstrom I.O."/>
            <person name="Guillou S."/>
            <person name="Cros-Aarteil S."/>
            <person name="Calhoun S."/>
            <person name="Haridas S."/>
            <person name="Kuo A."/>
            <person name="Mondo S."/>
            <person name="Pangilinan J."/>
            <person name="Riley R."/>
            <person name="LaButti K."/>
            <person name="Andreopoulos B."/>
            <person name="Lipzen A."/>
            <person name="Chen C."/>
            <person name="Yan M."/>
            <person name="Daum C."/>
            <person name="Ng V."/>
            <person name="Clum A."/>
            <person name="Steindorff A."/>
            <person name="Ohm R.A."/>
            <person name="Martin F."/>
            <person name="Silar P."/>
            <person name="Natvig D.O."/>
            <person name="Lalanne C."/>
            <person name="Gautier V."/>
            <person name="Ament-Velasquez S.L."/>
            <person name="Kruys A."/>
            <person name="Hutchinson M.I."/>
            <person name="Powell A.J."/>
            <person name="Barry K."/>
            <person name="Miller A.N."/>
            <person name="Grigoriev I.V."/>
            <person name="Debuchy R."/>
            <person name="Gladieux P."/>
            <person name="Hiltunen Thoren M."/>
            <person name="Johannesson H."/>
        </authorList>
    </citation>
    <scope>NUCLEOTIDE SEQUENCE</scope>
    <source>
        <strain evidence="2">SMH4131-1</strain>
    </source>
</reference>